<evidence type="ECO:0000256" key="1">
    <source>
        <dbReference type="ARBA" id="ARBA00001947"/>
    </source>
</evidence>
<keyword evidence="5" id="KW-0862">Zinc</keyword>
<dbReference type="GO" id="GO:0008270">
    <property type="term" value="F:zinc ion binding"/>
    <property type="evidence" value="ECO:0007669"/>
    <property type="project" value="InterPro"/>
</dbReference>
<sequence>MDLEQLFVENKEASIEGRYLTLESIEPLLNKLNSKNQLSIIGKSVLEKPIYKYQIGNGDTKIFLWSQMHGNESTTTKALFDFLNLLNSRTDLAEKLLSTFTFYAIPILNPDGAKLYTRVNANSIDLNRDSQDLSQPESRVLREAFLSFKPDYCFNLHDQRTIFGVSDTGKVATVSFLAPSYNEERDINDSRLKAINLIAGINSVLQQYIPNQVGRFDDSFNINCIGDTFQSLGVPTLLFEAGHFSNDYNREETRKYIFIALLSSFTILCENDIVINRINNYLNIPQNKPVFYDFIYKNVKINYDGIEKITNFAAQYKEELIENKIYFNAYIVEIGELKGYYGHFEYDAKGAAYKDDLDNFPKLNQKADFYLDKSLKFVNGLIKK</sequence>
<accession>A0AB39W6M6</accession>
<comment type="caution">
    <text evidence="7">Lacks conserved residue(s) required for the propagation of feature annotation.</text>
</comment>
<keyword evidence="4 9" id="KW-0378">Hydrolase</keyword>
<keyword evidence="6" id="KW-0482">Metalloprotease</keyword>
<gene>
    <name evidence="9" type="ORF">AB3G34_06455</name>
</gene>
<dbReference type="AlphaFoldDB" id="A0AB39W6M6"/>
<comment type="cofactor">
    <cofactor evidence="1">
        <name>Zn(2+)</name>
        <dbReference type="ChEBI" id="CHEBI:29105"/>
    </cofactor>
</comment>
<evidence type="ECO:0000256" key="2">
    <source>
        <dbReference type="ARBA" id="ARBA00005988"/>
    </source>
</evidence>
<dbReference type="EMBL" id="CP165625">
    <property type="protein sequence ID" value="XDU96754.1"/>
    <property type="molecule type" value="Genomic_DNA"/>
</dbReference>
<dbReference type="SUPFAM" id="SSF53187">
    <property type="entry name" value="Zn-dependent exopeptidases"/>
    <property type="match status" value="1"/>
</dbReference>
<name>A0AB39W6M6_9FLAO</name>
<dbReference type="InterPro" id="IPR000834">
    <property type="entry name" value="Peptidase_M14"/>
</dbReference>
<dbReference type="CDD" id="cd06239">
    <property type="entry name" value="M14-like"/>
    <property type="match status" value="1"/>
</dbReference>
<reference evidence="9" key="1">
    <citation type="submission" date="2024-07" db="EMBL/GenBank/DDBJ databases">
        <authorList>
            <person name="Biller S.J."/>
        </authorList>
    </citation>
    <scope>NUCLEOTIDE SEQUENCE</scope>
    <source>
        <strain evidence="9">WC2409</strain>
    </source>
</reference>
<dbReference type="GO" id="GO:0006508">
    <property type="term" value="P:proteolysis"/>
    <property type="evidence" value="ECO:0007669"/>
    <property type="project" value="UniProtKB-KW"/>
</dbReference>
<evidence type="ECO:0000256" key="4">
    <source>
        <dbReference type="ARBA" id="ARBA00022801"/>
    </source>
</evidence>
<evidence type="ECO:0000256" key="3">
    <source>
        <dbReference type="ARBA" id="ARBA00022670"/>
    </source>
</evidence>
<dbReference type="GO" id="GO:0004181">
    <property type="term" value="F:metallocarboxypeptidase activity"/>
    <property type="evidence" value="ECO:0007669"/>
    <property type="project" value="InterPro"/>
</dbReference>
<dbReference type="PANTHER" id="PTHR11705:SF143">
    <property type="entry name" value="SLL0236 PROTEIN"/>
    <property type="match status" value="1"/>
</dbReference>
<evidence type="ECO:0000256" key="6">
    <source>
        <dbReference type="ARBA" id="ARBA00023049"/>
    </source>
</evidence>
<evidence type="ECO:0000256" key="7">
    <source>
        <dbReference type="PROSITE-ProRule" id="PRU01379"/>
    </source>
</evidence>
<dbReference type="EC" id="3.4.17.-" evidence="9"/>
<dbReference type="RefSeq" id="WP_369753833.1">
    <property type="nucleotide sequence ID" value="NZ_CP165625.1"/>
</dbReference>
<evidence type="ECO:0000259" key="8">
    <source>
        <dbReference type="PROSITE" id="PS52035"/>
    </source>
</evidence>
<dbReference type="SMART" id="SM00631">
    <property type="entry name" value="Zn_pept"/>
    <property type="match status" value="1"/>
</dbReference>
<keyword evidence="3" id="KW-0645">Protease</keyword>
<keyword evidence="9" id="KW-0121">Carboxypeptidase</keyword>
<evidence type="ECO:0000256" key="5">
    <source>
        <dbReference type="ARBA" id="ARBA00022833"/>
    </source>
</evidence>
<dbReference type="GO" id="GO:0005615">
    <property type="term" value="C:extracellular space"/>
    <property type="evidence" value="ECO:0007669"/>
    <property type="project" value="TreeGrafter"/>
</dbReference>
<proteinExistence type="inferred from homology"/>
<evidence type="ECO:0000313" key="9">
    <source>
        <dbReference type="EMBL" id="XDU96754.1"/>
    </source>
</evidence>
<dbReference type="PANTHER" id="PTHR11705">
    <property type="entry name" value="PROTEASE FAMILY M14 CARBOXYPEPTIDASE A,B"/>
    <property type="match status" value="1"/>
</dbReference>
<comment type="similarity">
    <text evidence="2 7">Belongs to the peptidase M14 family.</text>
</comment>
<dbReference type="PROSITE" id="PS52035">
    <property type="entry name" value="PEPTIDASE_M14"/>
    <property type="match status" value="1"/>
</dbReference>
<organism evidence="9">
    <name type="scientific">Flavobacterium sp. WC2409</name>
    <dbReference type="NCBI Taxonomy" id="3234139"/>
    <lineage>
        <taxon>Bacteria</taxon>
        <taxon>Pseudomonadati</taxon>
        <taxon>Bacteroidota</taxon>
        <taxon>Flavobacteriia</taxon>
        <taxon>Flavobacteriales</taxon>
        <taxon>Flavobacteriaceae</taxon>
        <taxon>Flavobacterium</taxon>
    </lineage>
</organism>
<feature type="domain" description="Peptidase M14" evidence="8">
    <location>
        <begin position="18"/>
        <end position="285"/>
    </location>
</feature>
<protein>
    <submittedName>
        <fullName evidence="9">M14 metallopeptidase family protein</fullName>
        <ecNumber evidence="9">3.4.17.-</ecNumber>
    </submittedName>
</protein>
<dbReference type="Gene3D" id="3.40.630.10">
    <property type="entry name" value="Zn peptidases"/>
    <property type="match status" value="1"/>
</dbReference>
<dbReference type="Pfam" id="PF00246">
    <property type="entry name" value="Peptidase_M14"/>
    <property type="match status" value="1"/>
</dbReference>